<sequence>MKFEPQITFVQNQGRHNIDLGLSRERLKTAKSSEDLSTICIIPNSGAIPTKAAQYWLTLASPMNQKFLHLMINGREKNIVYNSTIAQILSDPISSPCKYILTMEENIVPPVDGLLKLFENIGKYDVVGGLIWQTGIENVHPMVYGQPEAIPANFLPIPIEKDQVIPCRGLSTGFTLFKADIFRDPRVPAPWFRTNVFAEAGSKKSRIPDMCFFENIMRFGYKVACDTRVRVGNIDAENSIVW</sequence>
<gene>
    <name evidence="1" type="ORF">A2125_00440</name>
</gene>
<evidence type="ECO:0000313" key="2">
    <source>
        <dbReference type="Proteomes" id="UP000178812"/>
    </source>
</evidence>
<name>A0A1F7WTX3_9BACT</name>
<evidence type="ECO:0000313" key="1">
    <source>
        <dbReference type="EMBL" id="OGM05628.1"/>
    </source>
</evidence>
<protein>
    <recommendedName>
        <fullName evidence="3">Glycosyltransferase 2-like domain-containing protein</fullName>
    </recommendedName>
</protein>
<proteinExistence type="predicted"/>
<reference evidence="1 2" key="1">
    <citation type="journal article" date="2016" name="Nat. Commun.">
        <title>Thousands of microbial genomes shed light on interconnected biogeochemical processes in an aquifer system.</title>
        <authorList>
            <person name="Anantharaman K."/>
            <person name="Brown C.T."/>
            <person name="Hug L.A."/>
            <person name="Sharon I."/>
            <person name="Castelle C.J."/>
            <person name="Probst A.J."/>
            <person name="Thomas B.C."/>
            <person name="Singh A."/>
            <person name="Wilkins M.J."/>
            <person name="Karaoz U."/>
            <person name="Brodie E.L."/>
            <person name="Williams K.H."/>
            <person name="Hubbard S.S."/>
            <person name="Banfield J.F."/>
        </authorList>
    </citation>
    <scope>NUCLEOTIDE SEQUENCE [LARGE SCALE GENOMIC DNA]</scope>
</reference>
<organism evidence="1 2">
    <name type="scientific">Candidatus Woesebacteria bacterium GWB1_43_5</name>
    <dbReference type="NCBI Taxonomy" id="1802474"/>
    <lineage>
        <taxon>Bacteria</taxon>
        <taxon>Candidatus Woeseibacteriota</taxon>
    </lineage>
</organism>
<comment type="caution">
    <text evidence="1">The sequence shown here is derived from an EMBL/GenBank/DDBJ whole genome shotgun (WGS) entry which is preliminary data.</text>
</comment>
<evidence type="ECO:0008006" key="3">
    <source>
        <dbReference type="Google" id="ProtNLM"/>
    </source>
</evidence>
<dbReference type="Proteomes" id="UP000178812">
    <property type="component" value="Unassembled WGS sequence"/>
</dbReference>
<dbReference type="AlphaFoldDB" id="A0A1F7WTX3"/>
<accession>A0A1F7WTX3</accession>
<dbReference type="EMBL" id="MGFM01000030">
    <property type="protein sequence ID" value="OGM05628.1"/>
    <property type="molecule type" value="Genomic_DNA"/>
</dbReference>